<evidence type="ECO:0000313" key="5">
    <source>
        <dbReference type="Proteomes" id="UP000295705"/>
    </source>
</evidence>
<evidence type="ECO:0000256" key="1">
    <source>
        <dbReference type="ARBA" id="ARBA00022801"/>
    </source>
</evidence>
<protein>
    <submittedName>
        <fullName evidence="4">Serine phosphatase RsbU (Regulator of sigma subunit)</fullName>
    </submittedName>
</protein>
<sequence>MRATRLLETGPEAAFDRLCSLAATLLDAPMAYMTVVDDVRSFLKGAPDSAAMVGPDGTLQVPAREAACQVIVDIGEEIVVEDTAADPRLRDLAQIKAFGARAWIGVPIRDPDGYVLGNLCAMDGRVRPWTEGHLESLRTLAAAANDAIALRLAVHDLQIYARESAELAQTLQESLLPLHPPRIPGVAIATHFAPGGTGVDVLGDFYDVLPVPDGFGLVIGDVCGKGPTAARTTAMARSAVRTAAHTERDPTTVLATVNEVLLSWFGAGRSFVTAVYATFTRSDTGWTVVIAGAGHPPAFVRRHDGAVEQRPGGGRVLGLTADHPTGIDVVDLRPGDALVFYTDGITEARDPGGRQFDEPGVRDALATTAGQDPEQVAATLVAAVHHHTRAVSNDDDAAVVVVQVTPPA</sequence>
<evidence type="ECO:0000313" key="4">
    <source>
        <dbReference type="EMBL" id="TDQ46989.1"/>
    </source>
</evidence>
<feature type="domain" description="PPM-type phosphatase" evidence="3">
    <location>
        <begin position="183"/>
        <end position="404"/>
    </location>
</feature>
<keyword evidence="5" id="KW-1185">Reference proteome</keyword>
<comment type="caution">
    <text evidence="4">The sequence shown here is derived from an EMBL/GenBank/DDBJ whole genome shotgun (WGS) entry which is preliminary data.</text>
</comment>
<dbReference type="InterPro" id="IPR003018">
    <property type="entry name" value="GAF"/>
</dbReference>
<dbReference type="Proteomes" id="UP000295705">
    <property type="component" value="Unassembled WGS sequence"/>
</dbReference>
<dbReference type="InterPro" id="IPR029016">
    <property type="entry name" value="GAF-like_dom_sf"/>
</dbReference>
<dbReference type="SUPFAM" id="SSF55781">
    <property type="entry name" value="GAF domain-like"/>
    <property type="match status" value="1"/>
</dbReference>
<accession>A0A4R6UN20</accession>
<feature type="domain" description="GAF" evidence="2">
    <location>
        <begin position="6"/>
        <end position="158"/>
    </location>
</feature>
<keyword evidence="1" id="KW-0378">Hydrolase</keyword>
<name>A0A4R6UN20_9PSEU</name>
<reference evidence="4 5" key="1">
    <citation type="submission" date="2019-03" db="EMBL/GenBank/DDBJ databases">
        <title>Genomic Encyclopedia of Type Strains, Phase IV (KMG-IV): sequencing the most valuable type-strain genomes for metagenomic binning, comparative biology and taxonomic classification.</title>
        <authorList>
            <person name="Goeker M."/>
        </authorList>
    </citation>
    <scope>NUCLEOTIDE SEQUENCE [LARGE SCALE GENOMIC DNA]</scope>
    <source>
        <strain evidence="4 5">DSM 45775</strain>
    </source>
</reference>
<evidence type="ECO:0000259" key="2">
    <source>
        <dbReference type="SMART" id="SM00065"/>
    </source>
</evidence>
<dbReference type="InterPro" id="IPR001932">
    <property type="entry name" value="PPM-type_phosphatase-like_dom"/>
</dbReference>
<dbReference type="InterPro" id="IPR052016">
    <property type="entry name" value="Bact_Sigma-Reg"/>
</dbReference>
<proteinExistence type="predicted"/>
<dbReference type="PANTHER" id="PTHR43156:SF2">
    <property type="entry name" value="STAGE II SPORULATION PROTEIN E"/>
    <property type="match status" value="1"/>
</dbReference>
<gene>
    <name evidence="4" type="ORF">EV188_11477</name>
</gene>
<dbReference type="InterPro" id="IPR036457">
    <property type="entry name" value="PPM-type-like_dom_sf"/>
</dbReference>
<dbReference type="AlphaFoldDB" id="A0A4R6UN20"/>
<organism evidence="4 5">
    <name type="scientific">Actinomycetospora succinea</name>
    <dbReference type="NCBI Taxonomy" id="663603"/>
    <lineage>
        <taxon>Bacteria</taxon>
        <taxon>Bacillati</taxon>
        <taxon>Actinomycetota</taxon>
        <taxon>Actinomycetes</taxon>
        <taxon>Pseudonocardiales</taxon>
        <taxon>Pseudonocardiaceae</taxon>
        <taxon>Actinomycetospora</taxon>
    </lineage>
</organism>
<dbReference type="SMART" id="SM00065">
    <property type="entry name" value="GAF"/>
    <property type="match status" value="1"/>
</dbReference>
<dbReference type="Pfam" id="PF07228">
    <property type="entry name" value="SpoIIE"/>
    <property type="match status" value="1"/>
</dbReference>
<dbReference type="Gene3D" id="3.60.40.10">
    <property type="entry name" value="PPM-type phosphatase domain"/>
    <property type="match status" value="1"/>
</dbReference>
<evidence type="ECO:0000259" key="3">
    <source>
        <dbReference type="SMART" id="SM00331"/>
    </source>
</evidence>
<dbReference type="SMART" id="SM00331">
    <property type="entry name" value="PP2C_SIG"/>
    <property type="match status" value="1"/>
</dbReference>
<dbReference type="EMBL" id="SNYO01000014">
    <property type="protein sequence ID" value="TDQ46989.1"/>
    <property type="molecule type" value="Genomic_DNA"/>
</dbReference>
<dbReference type="Pfam" id="PF01590">
    <property type="entry name" value="GAF"/>
    <property type="match status" value="1"/>
</dbReference>
<dbReference type="Gene3D" id="3.30.450.40">
    <property type="match status" value="1"/>
</dbReference>
<dbReference type="SUPFAM" id="SSF81606">
    <property type="entry name" value="PP2C-like"/>
    <property type="match status" value="1"/>
</dbReference>
<dbReference type="PANTHER" id="PTHR43156">
    <property type="entry name" value="STAGE II SPORULATION PROTEIN E-RELATED"/>
    <property type="match status" value="1"/>
</dbReference>
<dbReference type="GO" id="GO:0016791">
    <property type="term" value="F:phosphatase activity"/>
    <property type="evidence" value="ECO:0007669"/>
    <property type="project" value="TreeGrafter"/>
</dbReference>